<dbReference type="InterPro" id="IPR003593">
    <property type="entry name" value="AAA+_ATPase"/>
</dbReference>
<dbReference type="Gene3D" id="3.40.50.300">
    <property type="entry name" value="P-loop containing nucleotide triphosphate hydrolases"/>
    <property type="match status" value="1"/>
</dbReference>
<reference evidence="5 6" key="1">
    <citation type="submission" date="2022-09" db="EMBL/GenBank/DDBJ databases">
        <title>Interaction between co-microsymbionts with complementary sets of symbiotic genes in legume-rhizobium systems.</title>
        <authorList>
            <person name="Safronova V."/>
            <person name="Sazanova A."/>
            <person name="Afonin A."/>
            <person name="Chirak E."/>
        </authorList>
    </citation>
    <scope>NUCLEOTIDE SEQUENCE [LARGE SCALE GENOMIC DNA]</scope>
    <source>
        <strain evidence="5 6">A18/4-1</strain>
    </source>
</reference>
<dbReference type="PANTHER" id="PTHR42794:SF2">
    <property type="entry name" value="ABC TRANSPORTER ATP-BINDING PROTEIN"/>
    <property type="match status" value="1"/>
</dbReference>
<feature type="domain" description="ABC transporter" evidence="4">
    <location>
        <begin position="4"/>
        <end position="240"/>
    </location>
</feature>
<dbReference type="PANTHER" id="PTHR42794">
    <property type="entry name" value="HEMIN IMPORT ATP-BINDING PROTEIN HMUV"/>
    <property type="match status" value="1"/>
</dbReference>
<accession>A0ABY6CA46</accession>
<dbReference type="SMART" id="SM00382">
    <property type="entry name" value="AAA"/>
    <property type="match status" value="1"/>
</dbReference>
<dbReference type="InterPro" id="IPR017871">
    <property type="entry name" value="ABC_transporter-like_CS"/>
</dbReference>
<gene>
    <name evidence="5" type="ORF">N8A98_18080</name>
</gene>
<sequence>MSGLIIKNAIVRAGERTILADASFSAPASAVTGLIGPNGAGKSTLIAAVMGRRRLSGGTIAFDGIDLPGTRAAERARLCAHVEQFATTTERLSVRDVVALGRVPFQSDWQAVPSPHDDVVVTDAIEALGMSAFGDRLYHRLSGGEQQRVQIARALAQEPQLLLLDEPTSHLDIKAQLLVLEVLRQRALAGCTIVVAMHDLNLAARYCDHLVMLNNGRTAAEGTPADVLAPDLLLRVYGVQSTIVNVPGRDYPIVIYDSAVNSD</sequence>
<evidence type="ECO:0000256" key="2">
    <source>
        <dbReference type="ARBA" id="ARBA00022741"/>
    </source>
</evidence>
<dbReference type="PROSITE" id="PS50893">
    <property type="entry name" value="ABC_TRANSPORTER_2"/>
    <property type="match status" value="1"/>
</dbReference>
<evidence type="ECO:0000259" key="4">
    <source>
        <dbReference type="PROSITE" id="PS50893"/>
    </source>
</evidence>
<dbReference type="Proteomes" id="UP001061862">
    <property type="component" value="Chromosome"/>
</dbReference>
<evidence type="ECO:0000256" key="3">
    <source>
        <dbReference type="ARBA" id="ARBA00022840"/>
    </source>
</evidence>
<keyword evidence="2" id="KW-0547">Nucleotide-binding</keyword>
<organism evidence="5 6">
    <name type="scientific">Devosia neptuniae</name>
    <dbReference type="NCBI Taxonomy" id="191302"/>
    <lineage>
        <taxon>Bacteria</taxon>
        <taxon>Pseudomonadati</taxon>
        <taxon>Pseudomonadota</taxon>
        <taxon>Alphaproteobacteria</taxon>
        <taxon>Hyphomicrobiales</taxon>
        <taxon>Devosiaceae</taxon>
        <taxon>Devosia</taxon>
    </lineage>
</organism>
<dbReference type="PROSITE" id="PS00211">
    <property type="entry name" value="ABC_TRANSPORTER_1"/>
    <property type="match status" value="1"/>
</dbReference>
<comment type="similarity">
    <text evidence="1">Belongs to the ABC transporter superfamily.</text>
</comment>
<keyword evidence="6" id="KW-1185">Reference proteome</keyword>
<proteinExistence type="inferred from homology"/>
<dbReference type="Pfam" id="PF00005">
    <property type="entry name" value="ABC_tran"/>
    <property type="match status" value="1"/>
</dbReference>
<dbReference type="EMBL" id="CP104965">
    <property type="protein sequence ID" value="UXN69127.1"/>
    <property type="molecule type" value="Genomic_DNA"/>
</dbReference>
<dbReference type="GO" id="GO:0005524">
    <property type="term" value="F:ATP binding"/>
    <property type="evidence" value="ECO:0007669"/>
    <property type="project" value="UniProtKB-KW"/>
</dbReference>
<dbReference type="SUPFAM" id="SSF52540">
    <property type="entry name" value="P-loop containing nucleoside triphosphate hydrolases"/>
    <property type="match status" value="1"/>
</dbReference>
<evidence type="ECO:0000256" key="1">
    <source>
        <dbReference type="ARBA" id="ARBA00005417"/>
    </source>
</evidence>
<keyword evidence="3 5" id="KW-0067">ATP-binding</keyword>
<dbReference type="InterPro" id="IPR003439">
    <property type="entry name" value="ABC_transporter-like_ATP-bd"/>
</dbReference>
<evidence type="ECO:0000313" key="5">
    <source>
        <dbReference type="EMBL" id="UXN69127.1"/>
    </source>
</evidence>
<dbReference type="RefSeq" id="WP_262167381.1">
    <property type="nucleotide sequence ID" value="NZ_CP104965.1"/>
</dbReference>
<protein>
    <submittedName>
        <fullName evidence="5">ABC transporter ATP-binding protein</fullName>
    </submittedName>
</protein>
<dbReference type="InterPro" id="IPR027417">
    <property type="entry name" value="P-loop_NTPase"/>
</dbReference>
<name>A0ABY6CA46_9HYPH</name>
<evidence type="ECO:0000313" key="6">
    <source>
        <dbReference type="Proteomes" id="UP001061862"/>
    </source>
</evidence>
<dbReference type="CDD" id="cd03214">
    <property type="entry name" value="ABC_Iron-Siderophores_B12_Hemin"/>
    <property type="match status" value="1"/>
</dbReference>